<comment type="similarity">
    <text evidence="1">Belongs to the SEC6 family.</text>
</comment>
<dbReference type="GO" id="GO:0000145">
    <property type="term" value="C:exocyst"/>
    <property type="evidence" value="ECO:0007669"/>
    <property type="project" value="InterPro"/>
</dbReference>
<dbReference type="GO" id="GO:0000149">
    <property type="term" value="F:SNARE binding"/>
    <property type="evidence" value="ECO:0007669"/>
    <property type="project" value="TreeGrafter"/>
</dbReference>
<reference evidence="3 4" key="1">
    <citation type="submission" date="2020-02" db="EMBL/GenBank/DDBJ databases">
        <title>Bird 10,000 Genomes (B10K) Project - Family phase.</title>
        <authorList>
            <person name="Zhang G."/>
        </authorList>
    </citation>
    <scope>NUCLEOTIDE SEQUENCE [LARGE SCALE GENOMIC DNA]</scope>
    <source>
        <strain evidence="3">B10K-IZ-033-81</strain>
        <tissue evidence="3">Muscle</tissue>
    </source>
</reference>
<dbReference type="EMBL" id="VZSW01000498">
    <property type="protein sequence ID" value="NXY34382.1"/>
    <property type="molecule type" value="Genomic_DNA"/>
</dbReference>
<dbReference type="Gene3D" id="1.10.357.70">
    <property type="entry name" value="Exocyst complex component Sec6, C-terminal domain"/>
    <property type="match status" value="1"/>
</dbReference>
<keyword evidence="2" id="KW-0268">Exocytosis</keyword>
<organism evidence="3 4">
    <name type="scientific">Pomatorhinus ruficollis</name>
    <name type="common">streak-breasted scimitar babbler</name>
    <dbReference type="NCBI Taxonomy" id="932028"/>
    <lineage>
        <taxon>Eukaryota</taxon>
        <taxon>Metazoa</taxon>
        <taxon>Chordata</taxon>
        <taxon>Craniata</taxon>
        <taxon>Vertebrata</taxon>
        <taxon>Euteleostomi</taxon>
        <taxon>Archelosauria</taxon>
        <taxon>Archosauria</taxon>
        <taxon>Dinosauria</taxon>
        <taxon>Saurischia</taxon>
        <taxon>Theropoda</taxon>
        <taxon>Coelurosauria</taxon>
        <taxon>Aves</taxon>
        <taxon>Neognathae</taxon>
        <taxon>Neoaves</taxon>
        <taxon>Telluraves</taxon>
        <taxon>Australaves</taxon>
        <taxon>Passeriformes</taxon>
        <taxon>Sylvioidea</taxon>
        <taxon>Timaliidae</taxon>
        <taxon>Pomatorhinus</taxon>
    </lineage>
</organism>
<feature type="non-terminal residue" evidence="3">
    <location>
        <position position="1"/>
    </location>
</feature>
<evidence type="ECO:0000313" key="3">
    <source>
        <dbReference type="EMBL" id="NXY34382.1"/>
    </source>
</evidence>
<accession>A0A7L4J287</accession>
<dbReference type="Pfam" id="PF06046">
    <property type="entry name" value="Sec6"/>
    <property type="match status" value="2"/>
</dbReference>
<sequence length="736" mass="82834">ASSPDEEWPEAEKAEKLARGAALKWASGVFYRPEKLEGLGHYRRRETQRNSSIQSRLKSTVQSYLEGVSAGLEQLRSAAQEVQSVCQDLGAARWALLDSADHFQGLQKMRELMEEHVQLASVVQVLPQIFSVHEVFSHILQLLHGQHLLEAHVELMMVEQLRDDILSQLHLRGLSSAQATVLSYFSGLQDLNESLARQLWDIVGSSLRLVREDPVLFVTAVRIIEREEKIDDTLLLEATFLPPGRPKGWRQKFYQVLQDTITGARFHPPRMDAEGPGLAKHLAALQKDIVSELCVVKDLMVQCVPAHYNILSVCTATYHQALTSHLQEILREDLDKQGLFLLLEWAFHVYHSPEMMGHPDLLPEVDVSALDPLMSSELVDQTERRYVMKVKASVFEWMQRALEVEFKEWEEEPETDHQGFFQSALPAIVMQMLNENIQVASLITDSLQQKIYNMALEELEAFLGRSVEPLTPLSTLTDPGAMAKHHRLVVEICCGAPNAPPGHRRLSSLSTPGAAVSAFTGISSQGLLPQMLTLLLCSLQPLCLQLPSRKWLSGSQLVGSMCEVIDKYAKDFSRVRKPLFTLLLAESELLVANQYLRALLQRKMVCKSREERGQLCHRLLQDATQLRELFCGLGLERSQQSLEAVFALRELICLKDPALLSLEVLGFATKYPDVSDEHISALLDIRGDVSKEVRHVVLEMMAQHPPDLPEGYRPIFSTILVPVPELPFCLRKGKCA</sequence>
<feature type="non-terminal residue" evidence="3">
    <location>
        <position position="736"/>
    </location>
</feature>
<protein>
    <submittedName>
        <fullName evidence="3">EX3L1 protein</fullName>
    </submittedName>
</protein>
<dbReference type="InterPro" id="IPR042532">
    <property type="entry name" value="EXOC3/Sec6_C"/>
</dbReference>
<dbReference type="Proteomes" id="UP000572837">
    <property type="component" value="Unassembled WGS sequence"/>
</dbReference>
<evidence type="ECO:0000256" key="2">
    <source>
        <dbReference type="ARBA" id="ARBA00022483"/>
    </source>
</evidence>
<dbReference type="GO" id="GO:0051601">
    <property type="term" value="P:exocyst localization"/>
    <property type="evidence" value="ECO:0007669"/>
    <property type="project" value="TreeGrafter"/>
</dbReference>
<evidence type="ECO:0000313" key="4">
    <source>
        <dbReference type="Proteomes" id="UP000572837"/>
    </source>
</evidence>
<name>A0A7L4J287_9PASS</name>
<dbReference type="PANTHER" id="PTHR21292">
    <property type="entry name" value="EXOCYST COMPLEX COMPONENT SEC6-RELATED"/>
    <property type="match status" value="1"/>
</dbReference>
<comment type="caution">
    <text evidence="3">The sequence shown here is derived from an EMBL/GenBank/DDBJ whole genome shotgun (WGS) entry which is preliminary data.</text>
</comment>
<proteinExistence type="inferred from homology"/>
<evidence type="ECO:0000256" key="1">
    <source>
        <dbReference type="ARBA" id="ARBA00009447"/>
    </source>
</evidence>
<dbReference type="GO" id="GO:0006887">
    <property type="term" value="P:exocytosis"/>
    <property type="evidence" value="ECO:0007669"/>
    <property type="project" value="UniProtKB-KW"/>
</dbReference>
<dbReference type="Gene3D" id="1.10.357.50">
    <property type="match status" value="1"/>
</dbReference>
<dbReference type="AlphaFoldDB" id="A0A7L4J287"/>
<gene>
    <name evidence="3" type="primary">Exoc3l1</name>
    <name evidence="3" type="ORF">PORRUF_R13061</name>
</gene>
<dbReference type="InterPro" id="IPR010326">
    <property type="entry name" value="EXOC3/Sec6"/>
</dbReference>
<dbReference type="PANTHER" id="PTHR21292:SF12">
    <property type="entry name" value="EXOCYST COMPLEX COMPONENT 3-LIKE PROTEIN"/>
    <property type="match status" value="1"/>
</dbReference>
<keyword evidence="4" id="KW-1185">Reference proteome</keyword>
<dbReference type="FunFam" id="1.10.357.70:FF:000001">
    <property type="entry name" value="Exocyst complex component 3"/>
    <property type="match status" value="1"/>
</dbReference>